<evidence type="ECO:0000313" key="1">
    <source>
        <dbReference type="EMBL" id="SUX35029.1"/>
    </source>
</evidence>
<dbReference type="Proteomes" id="UP000254029">
    <property type="component" value="Unassembled WGS sequence"/>
</dbReference>
<sequence>MRIPIPWLPSMHQRLCSTLAGWPALASLSLLLANDWWLKQHHPGWLSGKLSDFAGLALVGMLALAIWPKRFATVSAGIALAWLWWKSPQSTPAIAAVNHWLPFRVARVVDYSDLIALSALPLSRLAVVHRERLALAAPASRRWLAPPLAFTALLACAASATPYSEQYSVRTRIQAAHLDRAKTMEALNAVAAQYQLRCQQCDPAQDKGLYEGSTKPHLLLRYQYTSSQEIRFDIWAVLPGVFNGSERERLKAIRGSILREMALRIPKLDYLEAIN</sequence>
<dbReference type="AlphaFoldDB" id="A0AAX2MEI8"/>
<proteinExistence type="predicted"/>
<reference evidence="1 2" key="1">
    <citation type="submission" date="2018-06" db="EMBL/GenBank/DDBJ databases">
        <authorList>
            <consortium name="Pathogen Informatics"/>
            <person name="Doyle S."/>
        </authorList>
    </citation>
    <scope>NUCLEOTIDE SEQUENCE [LARGE SCALE GENOMIC DNA]</scope>
    <source>
        <strain evidence="1 2">NCTC8684</strain>
    </source>
</reference>
<protein>
    <submittedName>
        <fullName evidence="1">Uncharacterized protein</fullName>
    </submittedName>
</protein>
<accession>A0AAX2MEI8</accession>
<name>A0AAX2MEI8_CHRVL</name>
<comment type="caution">
    <text evidence="1">The sequence shown here is derived from an EMBL/GenBank/DDBJ whole genome shotgun (WGS) entry which is preliminary data.</text>
</comment>
<organism evidence="1 2">
    <name type="scientific">Chromobacterium violaceum</name>
    <dbReference type="NCBI Taxonomy" id="536"/>
    <lineage>
        <taxon>Bacteria</taxon>
        <taxon>Pseudomonadati</taxon>
        <taxon>Pseudomonadota</taxon>
        <taxon>Betaproteobacteria</taxon>
        <taxon>Neisseriales</taxon>
        <taxon>Chromobacteriaceae</taxon>
        <taxon>Chromobacterium</taxon>
    </lineage>
</organism>
<dbReference type="EMBL" id="UIGR01000001">
    <property type="protein sequence ID" value="SUX35029.1"/>
    <property type="molecule type" value="Genomic_DNA"/>
</dbReference>
<evidence type="ECO:0000313" key="2">
    <source>
        <dbReference type="Proteomes" id="UP000254029"/>
    </source>
</evidence>
<gene>
    <name evidence="1" type="ORF">NCTC8684_03893</name>
</gene>